<feature type="domain" description="Glutamine amidotransferase type-2" evidence="9">
    <location>
        <begin position="2"/>
        <end position="186"/>
    </location>
</feature>
<evidence type="ECO:0000256" key="2">
    <source>
        <dbReference type="ARBA" id="ARBA00005752"/>
    </source>
</evidence>
<dbReference type="OrthoDB" id="9763290at2"/>
<evidence type="ECO:0000313" key="10">
    <source>
        <dbReference type="EMBL" id="PWK59050.1"/>
    </source>
</evidence>
<dbReference type="Proteomes" id="UP000245390">
    <property type="component" value="Unassembled WGS sequence"/>
</dbReference>
<dbReference type="GO" id="GO:0004066">
    <property type="term" value="F:asparagine synthase (glutamine-hydrolyzing) activity"/>
    <property type="evidence" value="ECO:0007669"/>
    <property type="project" value="UniProtKB-EC"/>
</dbReference>
<dbReference type="InterPro" id="IPR017932">
    <property type="entry name" value="GATase_2_dom"/>
</dbReference>
<dbReference type="InterPro" id="IPR029055">
    <property type="entry name" value="Ntn_hydrolases_N"/>
</dbReference>
<dbReference type="PANTHER" id="PTHR43284">
    <property type="entry name" value="ASPARAGINE SYNTHETASE (GLUTAMINE-HYDROLYZING)"/>
    <property type="match status" value="1"/>
</dbReference>
<evidence type="ECO:0000259" key="9">
    <source>
        <dbReference type="PROSITE" id="PS51278"/>
    </source>
</evidence>
<dbReference type="InterPro" id="IPR001962">
    <property type="entry name" value="Asn_synthase"/>
</dbReference>
<evidence type="ECO:0000313" key="11">
    <source>
        <dbReference type="Proteomes" id="UP000245390"/>
    </source>
</evidence>
<evidence type="ECO:0000256" key="5">
    <source>
        <dbReference type="ARBA" id="ARBA00022840"/>
    </source>
</evidence>
<comment type="similarity">
    <text evidence="2">Belongs to the asparagine synthetase family.</text>
</comment>
<dbReference type="InterPro" id="IPR006426">
    <property type="entry name" value="Asn_synth_AEB"/>
</dbReference>
<dbReference type="RefSeq" id="WP_109757879.1">
    <property type="nucleotide sequence ID" value="NZ_CP034588.1"/>
</dbReference>
<evidence type="ECO:0000256" key="3">
    <source>
        <dbReference type="ARBA" id="ARBA00012737"/>
    </source>
</evidence>
<dbReference type="PROSITE" id="PS51278">
    <property type="entry name" value="GATASE_TYPE_2"/>
    <property type="match status" value="1"/>
</dbReference>
<proteinExistence type="inferred from homology"/>
<dbReference type="EMBL" id="QGGV01000001">
    <property type="protein sequence ID" value="PWK59050.1"/>
    <property type="molecule type" value="Genomic_DNA"/>
</dbReference>
<dbReference type="PANTHER" id="PTHR43284:SF1">
    <property type="entry name" value="ASPARAGINE SYNTHETASE"/>
    <property type="match status" value="1"/>
</dbReference>
<comment type="pathway">
    <text evidence="1">Amino-acid biosynthesis; L-asparagine biosynthesis; L-asparagine from L-aspartate (L-Gln route): step 1/1.</text>
</comment>
<protein>
    <recommendedName>
        <fullName evidence="3">asparagine synthase (glutamine-hydrolyzing)</fullName>
        <ecNumber evidence="3">6.3.5.4</ecNumber>
    </recommendedName>
</protein>
<name>A0A316GI50_9RHOB</name>
<keyword evidence="11" id="KW-1185">Reference proteome</keyword>
<evidence type="ECO:0000256" key="6">
    <source>
        <dbReference type="ARBA" id="ARBA00022962"/>
    </source>
</evidence>
<evidence type="ECO:0000256" key="7">
    <source>
        <dbReference type="ARBA" id="ARBA00048741"/>
    </source>
</evidence>
<dbReference type="KEGG" id="salo:EF888_05795"/>
<dbReference type="Pfam" id="PF00733">
    <property type="entry name" value="Asn_synthase"/>
    <property type="match status" value="1"/>
</dbReference>
<keyword evidence="5 8" id="KW-0067">ATP-binding</keyword>
<gene>
    <name evidence="10" type="ORF">C8D95_101872</name>
</gene>
<dbReference type="GO" id="GO:0005524">
    <property type="term" value="F:ATP binding"/>
    <property type="evidence" value="ECO:0007669"/>
    <property type="project" value="UniProtKB-KW"/>
</dbReference>
<dbReference type="Pfam" id="PF13537">
    <property type="entry name" value="GATase_7"/>
    <property type="match status" value="1"/>
</dbReference>
<dbReference type="Gene3D" id="3.60.20.10">
    <property type="entry name" value="Glutamine Phosphoribosylpyrophosphate, subunit 1, domain 1"/>
    <property type="match status" value="1"/>
</dbReference>
<reference evidence="10 11" key="1">
    <citation type="submission" date="2018-05" db="EMBL/GenBank/DDBJ databases">
        <title>Genomic Encyclopedia of Type Strains, Phase IV (KMG-IV): sequencing the most valuable type-strain genomes for metagenomic binning, comparative biology and taxonomic classification.</title>
        <authorList>
            <person name="Goeker M."/>
        </authorList>
    </citation>
    <scope>NUCLEOTIDE SEQUENCE [LARGE SCALE GENOMIC DNA]</scope>
    <source>
        <strain evidence="10 11">DSM 103371</strain>
    </source>
</reference>
<keyword evidence="4 8" id="KW-0547">Nucleotide-binding</keyword>
<feature type="binding site" evidence="8">
    <location>
        <position position="100"/>
    </location>
    <ligand>
        <name>L-glutamine</name>
        <dbReference type="ChEBI" id="CHEBI:58359"/>
    </ligand>
</feature>
<dbReference type="SUPFAM" id="SSF56235">
    <property type="entry name" value="N-terminal nucleophile aminohydrolases (Ntn hydrolases)"/>
    <property type="match status" value="1"/>
</dbReference>
<dbReference type="GO" id="GO:0006529">
    <property type="term" value="P:asparagine biosynthetic process"/>
    <property type="evidence" value="ECO:0007669"/>
    <property type="project" value="InterPro"/>
</dbReference>
<sequence>MSGIAGIIRFDGGPVDLREVEAMTTAMAHRGPDGIRHWSSGSVALGHCMLVTTSEALEETQPLTNETGDLVLVMDGRVDNWEELRATLLAKGAQLRTRADAELVLRAYETWGEECLQWVDGDYALVIWDARRRRAFCARDRIGAKPFVYHWDGKRLIFGSEIRAVLDATGEPRRWNEGFLAETLAASWVSRDETLWQGVMRLVAARYMVVGEGSCRIETYWHPENIPLLRYKHDSEYVDHYREVLFDTVRRLSRSHRVVGCDVSGGLDSSAVFAVADALWREGLLPAPDIQGYTLKFEEGTDAYELDYAHEVGAHVGRQIKEVEPTLKPLEWYLDEAVRRATIPNFPNGIMQLSEYEALKEAGGRIHLDGVGGDQWLAFADNDLAEAFQTGQWREAGQSIMTDVRQFGVAHAAYRAMRHGVYPVLPRRVRSAANNLRYALRRLPRLETEWLEQSLRQRLEERQQYYAQCLTPRMAIGLRERVLTLRSAYNALARERLDVMASQAGIERRSPLQSEKFIEMALSLPLTQLRRGKTDRAIHRTAMHDWLPAVVHSRRTKAEFSNVFACVSEELDSALSHPEPLAPGWTEAEKRDLLRADLRFPNRNGDHWAFGMLLCLLCCRSMLEDATLEKAVS</sequence>
<dbReference type="InterPro" id="IPR014729">
    <property type="entry name" value="Rossmann-like_a/b/a_fold"/>
</dbReference>
<comment type="catalytic activity">
    <reaction evidence="7">
        <text>L-aspartate + L-glutamine + ATP + H2O = L-asparagine + L-glutamate + AMP + diphosphate + H(+)</text>
        <dbReference type="Rhea" id="RHEA:12228"/>
        <dbReference type="ChEBI" id="CHEBI:15377"/>
        <dbReference type="ChEBI" id="CHEBI:15378"/>
        <dbReference type="ChEBI" id="CHEBI:29985"/>
        <dbReference type="ChEBI" id="CHEBI:29991"/>
        <dbReference type="ChEBI" id="CHEBI:30616"/>
        <dbReference type="ChEBI" id="CHEBI:33019"/>
        <dbReference type="ChEBI" id="CHEBI:58048"/>
        <dbReference type="ChEBI" id="CHEBI:58359"/>
        <dbReference type="ChEBI" id="CHEBI:456215"/>
        <dbReference type="EC" id="6.3.5.4"/>
    </reaction>
</comment>
<evidence type="ECO:0000256" key="4">
    <source>
        <dbReference type="ARBA" id="ARBA00022741"/>
    </source>
</evidence>
<dbReference type="InterPro" id="IPR033738">
    <property type="entry name" value="AsnB_N"/>
</dbReference>
<keyword evidence="6" id="KW-0315">Glutamine amidotransferase</keyword>
<evidence type="ECO:0000256" key="1">
    <source>
        <dbReference type="ARBA" id="ARBA00005187"/>
    </source>
</evidence>
<dbReference type="PIRSF" id="PIRSF001589">
    <property type="entry name" value="Asn_synthetase_glu-h"/>
    <property type="match status" value="1"/>
</dbReference>
<dbReference type="Gene3D" id="3.40.50.620">
    <property type="entry name" value="HUPs"/>
    <property type="match status" value="1"/>
</dbReference>
<dbReference type="AlphaFoldDB" id="A0A316GI50"/>
<dbReference type="EC" id="6.3.5.4" evidence="3"/>
<organism evidence="10 11">
    <name type="scientific">Silicimonas algicola</name>
    <dbReference type="NCBI Taxonomy" id="1826607"/>
    <lineage>
        <taxon>Bacteria</taxon>
        <taxon>Pseudomonadati</taxon>
        <taxon>Pseudomonadota</taxon>
        <taxon>Alphaproteobacteria</taxon>
        <taxon>Rhodobacterales</taxon>
        <taxon>Paracoccaceae</taxon>
    </lineage>
</organism>
<dbReference type="CDD" id="cd00712">
    <property type="entry name" value="AsnB"/>
    <property type="match status" value="1"/>
</dbReference>
<evidence type="ECO:0000256" key="8">
    <source>
        <dbReference type="PIRSR" id="PIRSR001589-2"/>
    </source>
</evidence>
<dbReference type="InterPro" id="IPR051786">
    <property type="entry name" value="ASN_synthetase/amidase"/>
</dbReference>
<accession>A0A316GI50</accession>
<dbReference type="SUPFAM" id="SSF52402">
    <property type="entry name" value="Adenine nucleotide alpha hydrolases-like"/>
    <property type="match status" value="1"/>
</dbReference>
<comment type="caution">
    <text evidence="10">The sequence shown here is derived from an EMBL/GenBank/DDBJ whole genome shotgun (WGS) entry which is preliminary data.</text>
</comment>